<feature type="chain" id="PRO_5046437635" evidence="5">
    <location>
        <begin position="22"/>
        <end position="450"/>
    </location>
</feature>
<dbReference type="PROSITE" id="PS51257">
    <property type="entry name" value="PROKAR_LIPOPROTEIN"/>
    <property type="match status" value="1"/>
</dbReference>
<dbReference type="PANTHER" id="PTHR30061:SF50">
    <property type="entry name" value="MALTOSE_MALTODEXTRIN-BINDING PERIPLASMIC PROTEIN"/>
    <property type="match status" value="1"/>
</dbReference>
<evidence type="ECO:0000313" key="6">
    <source>
        <dbReference type="EMBL" id="MFC0861332.1"/>
    </source>
</evidence>
<keyword evidence="2" id="KW-0813">Transport</keyword>
<feature type="region of interest" description="Disordered" evidence="4">
    <location>
        <begin position="26"/>
        <end position="50"/>
    </location>
</feature>
<name>A0ABV6TYP2_9ACTN</name>
<feature type="signal peptide" evidence="5">
    <location>
        <begin position="1"/>
        <end position="21"/>
    </location>
</feature>
<sequence length="450" mass="48222">MKIAKIAAVTTTTAALALALAACSSSDDSSDSSSSSSAAPSAAENGKKFEGQTLKVWRMGSPDSNPAAVKYMEDLNAKFKEQTGADVDLQWIPWPDAQNKWSTAVASGEGPDVTEMGNDQVPGWVEQDALAEITDAVKGDADLQQIPENLLGYESREGKIYAVPWGGGSRAVLYRTDWFKDLGLEIPKTWDELVATAKTIVAKKGKDVDGFAFNGGSDANAVLSPFIWSAGGDYATLEGGKWVGKLTEPGTKEGFQFYTDLVAKEGVSGKSRLTQNSTDIRTRFANNKVGMYVTAGWDIDSIKKESNGKVDEKKMAFFPIPTKDGNGAAPTMMGGNDLAVWGTTKNKELAAEYLKLATGKEWGVRFAKENGLIPVYPEAADAYAQENPEQQAFVDAYKVAHAYPATPNWGDVNEVKSVLQNAARAVIEGKKSVDDALADANTEVESILNQ</sequence>
<evidence type="ECO:0000256" key="3">
    <source>
        <dbReference type="ARBA" id="ARBA00022729"/>
    </source>
</evidence>
<dbReference type="InterPro" id="IPR006059">
    <property type="entry name" value="SBP"/>
</dbReference>
<evidence type="ECO:0000256" key="2">
    <source>
        <dbReference type="ARBA" id="ARBA00022448"/>
    </source>
</evidence>
<dbReference type="Gene3D" id="3.40.190.10">
    <property type="entry name" value="Periplasmic binding protein-like II"/>
    <property type="match status" value="2"/>
</dbReference>
<keyword evidence="3 5" id="KW-0732">Signal</keyword>
<comment type="caution">
    <text evidence="6">The sequence shown here is derived from an EMBL/GenBank/DDBJ whole genome shotgun (WGS) entry which is preliminary data.</text>
</comment>
<evidence type="ECO:0000256" key="4">
    <source>
        <dbReference type="SAM" id="MobiDB-lite"/>
    </source>
</evidence>
<gene>
    <name evidence="6" type="ORF">ACFHYQ_03380</name>
</gene>
<accession>A0ABV6TYP2</accession>
<evidence type="ECO:0000256" key="1">
    <source>
        <dbReference type="ARBA" id="ARBA00008520"/>
    </source>
</evidence>
<dbReference type="PANTHER" id="PTHR30061">
    <property type="entry name" value="MALTOSE-BINDING PERIPLASMIC PROTEIN"/>
    <property type="match status" value="1"/>
</dbReference>
<dbReference type="CDD" id="cd14747">
    <property type="entry name" value="PBP2_MalE"/>
    <property type="match status" value="1"/>
</dbReference>
<evidence type="ECO:0000313" key="7">
    <source>
        <dbReference type="Proteomes" id="UP001589870"/>
    </source>
</evidence>
<dbReference type="Proteomes" id="UP001589870">
    <property type="component" value="Unassembled WGS sequence"/>
</dbReference>
<proteinExistence type="inferred from homology"/>
<evidence type="ECO:0000256" key="5">
    <source>
        <dbReference type="SAM" id="SignalP"/>
    </source>
</evidence>
<protein>
    <submittedName>
        <fullName evidence="6">Sugar ABC transporter substrate-binding protein</fullName>
    </submittedName>
</protein>
<dbReference type="Pfam" id="PF01547">
    <property type="entry name" value="SBP_bac_1"/>
    <property type="match status" value="1"/>
</dbReference>
<keyword evidence="7" id="KW-1185">Reference proteome</keyword>
<organism evidence="6 7">
    <name type="scientific">Sphaerimonospora cavernae</name>
    <dbReference type="NCBI Taxonomy" id="1740611"/>
    <lineage>
        <taxon>Bacteria</taxon>
        <taxon>Bacillati</taxon>
        <taxon>Actinomycetota</taxon>
        <taxon>Actinomycetes</taxon>
        <taxon>Streptosporangiales</taxon>
        <taxon>Streptosporangiaceae</taxon>
        <taxon>Sphaerimonospora</taxon>
    </lineage>
</organism>
<dbReference type="SUPFAM" id="SSF53850">
    <property type="entry name" value="Periplasmic binding protein-like II"/>
    <property type="match status" value="1"/>
</dbReference>
<comment type="similarity">
    <text evidence="1">Belongs to the bacterial solute-binding protein 1 family.</text>
</comment>
<dbReference type="EMBL" id="JBHMQT010000003">
    <property type="protein sequence ID" value="MFC0861332.1"/>
    <property type="molecule type" value="Genomic_DNA"/>
</dbReference>
<feature type="compositionally biased region" description="Low complexity" evidence="4">
    <location>
        <begin position="26"/>
        <end position="43"/>
    </location>
</feature>
<reference evidence="6 7" key="1">
    <citation type="submission" date="2024-09" db="EMBL/GenBank/DDBJ databases">
        <authorList>
            <person name="Sun Q."/>
            <person name="Mori K."/>
        </authorList>
    </citation>
    <scope>NUCLEOTIDE SEQUENCE [LARGE SCALE GENOMIC DNA]</scope>
    <source>
        <strain evidence="6 7">TBRC 1851</strain>
    </source>
</reference>
<dbReference type="RefSeq" id="WP_394299538.1">
    <property type="nucleotide sequence ID" value="NZ_JBHMQT010000003.1"/>
</dbReference>